<evidence type="ECO:0000313" key="2">
    <source>
        <dbReference type="Proteomes" id="UP001374535"/>
    </source>
</evidence>
<dbReference type="PANTHER" id="PTHR23421">
    <property type="entry name" value="BETA-GALACTOSIDASE RELATED"/>
    <property type="match status" value="1"/>
</dbReference>
<dbReference type="Proteomes" id="UP001374535">
    <property type="component" value="Chromosome 3"/>
</dbReference>
<reference evidence="1 2" key="1">
    <citation type="journal article" date="2023" name="Life. Sci Alliance">
        <title>Evolutionary insights into 3D genome organization and epigenetic landscape of Vigna mungo.</title>
        <authorList>
            <person name="Junaid A."/>
            <person name="Singh B."/>
            <person name="Bhatia S."/>
        </authorList>
    </citation>
    <scope>NUCLEOTIDE SEQUENCE [LARGE SCALE GENOMIC DNA]</scope>
    <source>
        <strain evidence="1">Urdbean</strain>
    </source>
</reference>
<organism evidence="1 2">
    <name type="scientific">Vigna mungo</name>
    <name type="common">Black gram</name>
    <name type="synonym">Phaseolus mungo</name>
    <dbReference type="NCBI Taxonomy" id="3915"/>
    <lineage>
        <taxon>Eukaryota</taxon>
        <taxon>Viridiplantae</taxon>
        <taxon>Streptophyta</taxon>
        <taxon>Embryophyta</taxon>
        <taxon>Tracheophyta</taxon>
        <taxon>Spermatophyta</taxon>
        <taxon>Magnoliopsida</taxon>
        <taxon>eudicotyledons</taxon>
        <taxon>Gunneridae</taxon>
        <taxon>Pentapetalae</taxon>
        <taxon>rosids</taxon>
        <taxon>fabids</taxon>
        <taxon>Fabales</taxon>
        <taxon>Fabaceae</taxon>
        <taxon>Papilionoideae</taxon>
        <taxon>50 kb inversion clade</taxon>
        <taxon>NPAAA clade</taxon>
        <taxon>indigoferoid/millettioid clade</taxon>
        <taxon>Phaseoleae</taxon>
        <taxon>Vigna</taxon>
    </lineage>
</organism>
<proteinExistence type="predicted"/>
<dbReference type="EMBL" id="CP144698">
    <property type="protein sequence ID" value="WVZ17074.1"/>
    <property type="molecule type" value="Genomic_DNA"/>
</dbReference>
<dbReference type="AlphaFoldDB" id="A0AAQ3S643"/>
<accession>A0AAQ3S643</accession>
<keyword evidence="2" id="KW-1185">Reference proteome</keyword>
<protein>
    <submittedName>
        <fullName evidence="1">Uncharacterized protein</fullName>
    </submittedName>
</protein>
<gene>
    <name evidence="1" type="ORF">V8G54_010056</name>
</gene>
<evidence type="ECO:0000313" key="1">
    <source>
        <dbReference type="EMBL" id="WVZ17074.1"/>
    </source>
</evidence>
<dbReference type="GO" id="GO:0005975">
    <property type="term" value="P:carbohydrate metabolic process"/>
    <property type="evidence" value="ECO:0007669"/>
    <property type="project" value="InterPro"/>
</dbReference>
<name>A0AAQ3S643_VIGMU</name>
<sequence length="177" mass="19547">MHVIDLSTINSASVISSFRTESLKAEVGSLDDFYSGWSWISEHIGISKADSFSKFGLLEQINTTGDRSDYLCIDLDTSTQAVLHIESLGHALRAFINGKLAVAGKNTIDLLSLTVGLQGPNGRGTERYEREPDGRADGRGWKLGYRTGSFLVTFPTRIRKNWSDLPDRKEEQTASGY</sequence>
<dbReference type="InterPro" id="IPR001944">
    <property type="entry name" value="Glycoside_Hdrlase_35"/>
</dbReference>
<dbReference type="GO" id="GO:0004553">
    <property type="term" value="F:hydrolase activity, hydrolyzing O-glycosyl compounds"/>
    <property type="evidence" value="ECO:0007669"/>
    <property type="project" value="InterPro"/>
</dbReference>